<dbReference type="SUPFAM" id="SSF48452">
    <property type="entry name" value="TPR-like"/>
    <property type="match status" value="1"/>
</dbReference>
<dbReference type="InterPro" id="IPR010428">
    <property type="entry name" value="Zincin_1"/>
</dbReference>
<proteinExistence type="predicted"/>
<dbReference type="Gene3D" id="1.25.40.10">
    <property type="entry name" value="Tetratricopeptide repeat domain"/>
    <property type="match status" value="1"/>
</dbReference>
<dbReference type="PROSITE" id="PS50005">
    <property type="entry name" value="TPR"/>
    <property type="match status" value="1"/>
</dbReference>
<accession>A0A538SF74</accession>
<gene>
    <name evidence="2" type="ORF">E6K73_08790</name>
</gene>
<dbReference type="EMBL" id="VBOT01000108">
    <property type="protein sequence ID" value="TMQ50028.1"/>
    <property type="molecule type" value="Genomic_DNA"/>
</dbReference>
<name>A0A538SF74_UNCEI</name>
<feature type="repeat" description="TPR" evidence="1">
    <location>
        <begin position="88"/>
        <end position="121"/>
    </location>
</feature>
<evidence type="ECO:0000313" key="2">
    <source>
        <dbReference type="EMBL" id="TMQ50028.1"/>
    </source>
</evidence>
<dbReference type="InterPro" id="IPR019734">
    <property type="entry name" value="TPR_rpt"/>
</dbReference>
<dbReference type="InterPro" id="IPR038555">
    <property type="entry name" value="Zincin_1_sf"/>
</dbReference>
<comment type="caution">
    <text evidence="2">The sequence shown here is derived from an EMBL/GenBank/DDBJ whole genome shotgun (WGS) entry which is preliminary data.</text>
</comment>
<dbReference type="Gene3D" id="3.30.2010.20">
    <property type="match status" value="1"/>
</dbReference>
<evidence type="ECO:0000256" key="1">
    <source>
        <dbReference type="PROSITE-ProRule" id="PRU00339"/>
    </source>
</evidence>
<dbReference type="SMART" id="SM00028">
    <property type="entry name" value="TPR"/>
    <property type="match status" value="2"/>
</dbReference>
<dbReference type="SUPFAM" id="SSF55486">
    <property type="entry name" value="Metalloproteases ('zincins'), catalytic domain"/>
    <property type="match status" value="1"/>
</dbReference>
<dbReference type="Pfam" id="PF06262">
    <property type="entry name" value="Zincin_1"/>
    <property type="match status" value="1"/>
</dbReference>
<evidence type="ECO:0000313" key="3">
    <source>
        <dbReference type="Proteomes" id="UP000320184"/>
    </source>
</evidence>
<sequence>MTLIAAAGGDRVAYVTLTEIEWEQVQRVWDLLEEGNTERARIELGPLLEKRPGHADLRIVDAAVSLDEGEAERALRALAGAERSADPALFFHLRGAVQYELGRFDRARADAERALAVRPDSANTHDLLGRILDHLGDEAGAREHREEAQALDPEDFPAPLEVPDEEFDRLVEKSVSELPPRVREHLNELPVMVEPLPRHEIIASEQPPLSPDILGLFVGRDMLERRHDDLPAGPGAIFLFRKNLLRVCRDREELANEVRITVQHEVGHLLGLDEDDLEQWGLA</sequence>
<dbReference type="InterPro" id="IPR011990">
    <property type="entry name" value="TPR-like_helical_dom_sf"/>
</dbReference>
<dbReference type="Proteomes" id="UP000320184">
    <property type="component" value="Unassembled WGS sequence"/>
</dbReference>
<protein>
    <submittedName>
        <fullName evidence="2">Uncharacterized protein</fullName>
    </submittedName>
</protein>
<organism evidence="2 3">
    <name type="scientific">Eiseniibacteriota bacterium</name>
    <dbReference type="NCBI Taxonomy" id="2212470"/>
    <lineage>
        <taxon>Bacteria</taxon>
        <taxon>Candidatus Eiseniibacteriota</taxon>
    </lineage>
</organism>
<keyword evidence="1" id="KW-0802">TPR repeat</keyword>
<reference evidence="2 3" key="1">
    <citation type="journal article" date="2019" name="Nat. Microbiol.">
        <title>Mediterranean grassland soil C-N compound turnover is dependent on rainfall and depth, and is mediated by genomically divergent microorganisms.</title>
        <authorList>
            <person name="Diamond S."/>
            <person name="Andeer P.F."/>
            <person name="Li Z."/>
            <person name="Crits-Christoph A."/>
            <person name="Burstein D."/>
            <person name="Anantharaman K."/>
            <person name="Lane K.R."/>
            <person name="Thomas B.C."/>
            <person name="Pan C."/>
            <person name="Northen T.R."/>
            <person name="Banfield J.F."/>
        </authorList>
    </citation>
    <scope>NUCLEOTIDE SEQUENCE [LARGE SCALE GENOMIC DNA]</scope>
    <source>
        <strain evidence="2">WS_3</strain>
    </source>
</reference>
<dbReference type="CDD" id="cd12952">
    <property type="entry name" value="MMP_ACEL2062"/>
    <property type="match status" value="1"/>
</dbReference>
<dbReference type="AlphaFoldDB" id="A0A538SF74"/>